<proteinExistence type="predicted"/>
<protein>
    <submittedName>
        <fullName evidence="1">Uncharacterized protein</fullName>
    </submittedName>
</protein>
<comment type="caution">
    <text evidence="1">The sequence shown here is derived from an EMBL/GenBank/DDBJ whole genome shotgun (WGS) entry which is preliminary data.</text>
</comment>
<dbReference type="EMBL" id="JAVDTF010000001">
    <property type="protein sequence ID" value="MDR6781544.1"/>
    <property type="molecule type" value="Genomic_DNA"/>
</dbReference>
<organism evidence="1 2">
    <name type="scientific">Pedobacter africanus</name>
    <dbReference type="NCBI Taxonomy" id="151894"/>
    <lineage>
        <taxon>Bacteria</taxon>
        <taxon>Pseudomonadati</taxon>
        <taxon>Bacteroidota</taxon>
        <taxon>Sphingobacteriia</taxon>
        <taxon>Sphingobacteriales</taxon>
        <taxon>Sphingobacteriaceae</taxon>
        <taxon>Pedobacter</taxon>
    </lineage>
</organism>
<gene>
    <name evidence="1" type="ORF">J2X78_000096</name>
</gene>
<sequence>MLHKNIALMVLVALMLTAGCKKIDTYLDKAESGGLTDEEVFTNYAYTSGFLSDIYNSALLPNWAPLVYGFSFSTITDEAHASHADTQGYGQAFKNGTLSPTLNPNDMWAPSYANLRKINMFLARIDNVPVEAEQAADQSAGKIRMKAEALFLRAFVYAELLKRYGGVPIIDRVLQISDDLNIPKNTYNETVDFIIKDCNSAIAVLPPSYTASNVGRATKGAAMMLKARVLLYAASALNNPANDKTKWEAAAAAAKEVLDLQLYGLDDNYKLLFHKRSSPEIIFQSTSNFTDWLQRNLPPSLKGYGNIHPSQNLVDEYEMKDGSAFSWSNPVHAANPYANRDPRLAMSVIYNTRTWGTATIYTYVGSGTADALAFGNNSTRTGYYLAKAVDESGTLSAPINYGSHFEIFMRYAEALLNYAEAKNEALDAPDQTIYDAINAIRARKGVEMPALPPALGKDAMRLRIRHERMIELAFENHRFWDVRRWKIAPDVLTKMYGVRITKTGTVYKYERFLVEDRVFDQSKNYLYPIPQTEINKDRALVQNPNY</sequence>
<reference evidence="1" key="1">
    <citation type="submission" date="2023-07" db="EMBL/GenBank/DDBJ databases">
        <title>Sorghum-associated microbial communities from plants grown in Nebraska, USA.</title>
        <authorList>
            <person name="Schachtman D."/>
        </authorList>
    </citation>
    <scope>NUCLEOTIDE SEQUENCE</scope>
    <source>
        <strain evidence="1">2697</strain>
    </source>
</reference>
<keyword evidence="2" id="KW-1185">Reference proteome</keyword>
<evidence type="ECO:0000313" key="2">
    <source>
        <dbReference type="Proteomes" id="UP001246858"/>
    </source>
</evidence>
<dbReference type="Proteomes" id="UP001246858">
    <property type="component" value="Unassembled WGS sequence"/>
</dbReference>
<evidence type="ECO:0000313" key="1">
    <source>
        <dbReference type="EMBL" id="MDR6781544.1"/>
    </source>
</evidence>
<name>A0ACC6KQW6_9SPHI</name>
<accession>A0ACC6KQW6</accession>